<gene>
    <name evidence="2" type="ORF">AVEN_41327_1</name>
</gene>
<evidence type="ECO:0000313" key="2">
    <source>
        <dbReference type="EMBL" id="GBO13841.1"/>
    </source>
</evidence>
<organism evidence="2 3">
    <name type="scientific">Araneus ventricosus</name>
    <name type="common">Orbweaver spider</name>
    <name type="synonym">Epeira ventricosa</name>
    <dbReference type="NCBI Taxonomy" id="182803"/>
    <lineage>
        <taxon>Eukaryota</taxon>
        <taxon>Metazoa</taxon>
        <taxon>Ecdysozoa</taxon>
        <taxon>Arthropoda</taxon>
        <taxon>Chelicerata</taxon>
        <taxon>Arachnida</taxon>
        <taxon>Araneae</taxon>
        <taxon>Araneomorphae</taxon>
        <taxon>Entelegynae</taxon>
        <taxon>Araneoidea</taxon>
        <taxon>Araneidae</taxon>
        <taxon>Araneus</taxon>
    </lineage>
</organism>
<accession>A0A4Y2UNX2</accession>
<proteinExistence type="predicted"/>
<keyword evidence="3" id="KW-1185">Reference proteome</keyword>
<evidence type="ECO:0000256" key="1">
    <source>
        <dbReference type="SAM" id="MobiDB-lite"/>
    </source>
</evidence>
<name>A0A4Y2UNX2_ARAVE</name>
<dbReference type="EMBL" id="BGPR01038075">
    <property type="protein sequence ID" value="GBO13841.1"/>
    <property type="molecule type" value="Genomic_DNA"/>
</dbReference>
<dbReference type="AlphaFoldDB" id="A0A4Y2UNX2"/>
<dbReference type="Proteomes" id="UP000499080">
    <property type="component" value="Unassembled WGS sequence"/>
</dbReference>
<comment type="caution">
    <text evidence="2">The sequence shown here is derived from an EMBL/GenBank/DDBJ whole genome shotgun (WGS) entry which is preliminary data.</text>
</comment>
<evidence type="ECO:0000313" key="3">
    <source>
        <dbReference type="Proteomes" id="UP000499080"/>
    </source>
</evidence>
<sequence>MSNRAVFATVHQKLRETGSYDKVFGRGARTADPRPLRTRTTGGRSNRGSAAGYWSIFLTSNNNGSTILDSLHEFVLIFNILEDSDPGLGKMVRTASIFAFEDENCDDRVIIVYAIATIQYQAWVDHSIGRI</sequence>
<protein>
    <submittedName>
        <fullName evidence="2">Uncharacterized protein</fullName>
    </submittedName>
</protein>
<reference evidence="2 3" key="1">
    <citation type="journal article" date="2019" name="Sci. Rep.">
        <title>Orb-weaving spider Araneus ventricosus genome elucidates the spidroin gene catalogue.</title>
        <authorList>
            <person name="Kono N."/>
            <person name="Nakamura H."/>
            <person name="Ohtoshi R."/>
            <person name="Moran D.A.P."/>
            <person name="Shinohara A."/>
            <person name="Yoshida Y."/>
            <person name="Fujiwara M."/>
            <person name="Mori M."/>
            <person name="Tomita M."/>
            <person name="Arakawa K."/>
        </authorList>
    </citation>
    <scope>NUCLEOTIDE SEQUENCE [LARGE SCALE GENOMIC DNA]</scope>
</reference>
<feature type="region of interest" description="Disordered" evidence="1">
    <location>
        <begin position="26"/>
        <end position="46"/>
    </location>
</feature>